<evidence type="ECO:0000313" key="2">
    <source>
        <dbReference type="Proteomes" id="UP000231791"/>
    </source>
</evidence>
<dbReference type="RefSeq" id="WP_030237566.1">
    <property type="nucleotide sequence ID" value="NZ_CP024985.1"/>
</dbReference>
<organism evidence="1 2">
    <name type="scientific">Streptomyces lavendulae subsp. lavendulae</name>
    <dbReference type="NCBI Taxonomy" id="58340"/>
    <lineage>
        <taxon>Bacteria</taxon>
        <taxon>Bacillati</taxon>
        <taxon>Actinomycetota</taxon>
        <taxon>Actinomycetes</taxon>
        <taxon>Kitasatosporales</taxon>
        <taxon>Streptomycetaceae</taxon>
        <taxon>Streptomyces</taxon>
    </lineage>
</organism>
<protein>
    <submittedName>
        <fullName evidence="1">Uncharacterized protein</fullName>
    </submittedName>
</protein>
<dbReference type="OrthoDB" id="4201767at2"/>
<accession>A0A2K8PA60</accession>
<evidence type="ECO:0000313" key="1">
    <source>
        <dbReference type="EMBL" id="ATZ23634.1"/>
    </source>
</evidence>
<name>A0A2K8PA60_STRLA</name>
<keyword evidence="2" id="KW-1185">Reference proteome</keyword>
<dbReference type="AlphaFoldDB" id="A0A2K8PA60"/>
<dbReference type="EMBL" id="CP024985">
    <property type="protein sequence ID" value="ATZ23634.1"/>
    <property type="molecule type" value="Genomic_DNA"/>
</dbReference>
<dbReference type="KEGG" id="slx:SLAV_08820"/>
<sequence length="314" mass="33281">MDDARREIADTLDATDADDVEAALRVLGSALRWAADAVRRVGGDTGGARALGALYALDDALEHGRGLEEALPALLAAAMPGDLVGGGTDGLVRRLAEVTGQVSDERAELEKLVATQEALRSRLEQHGELRRQVDELRRLERLVVALDALREQQQVIGERLTALRGRDAGVEDALRTSGDALIRLSEDQLAALGPQTRQVLERAAAVQGALAAEGREHAEGAAALASGQELLERIRTERGAQLVSLRLHAEANRDVARALLAPGGAGGGPELTSLEQVEAAAADIERRLGDADRALGRVLEARDSEEAQGRSVIR</sequence>
<dbReference type="Proteomes" id="UP000231791">
    <property type="component" value="Chromosome"/>
</dbReference>
<gene>
    <name evidence="1" type="ORF">SLAV_08820</name>
</gene>
<proteinExistence type="predicted"/>
<dbReference type="GeneID" id="49382839"/>
<reference evidence="1 2" key="1">
    <citation type="submission" date="2017-11" db="EMBL/GenBank/DDBJ databases">
        <title>Complete genome sequence of Streptomyces lavendulae subsp. lavendulae CCM 3239 (formerly 'Streptomyces aureofaciens CCM 3239'), the producer of the angucycline-type antibiotic auricin.</title>
        <authorList>
            <person name="Busche T."/>
            <person name="Novakova R."/>
            <person name="Al'Dilaimi A."/>
            <person name="Homerova D."/>
            <person name="Feckova L."/>
            <person name="Rezuchova B."/>
            <person name="Mingyar E."/>
            <person name="Csolleiova D."/>
            <person name="Bekeova C."/>
            <person name="Winkler A."/>
            <person name="Sevcikova B."/>
            <person name="Kalinowski J."/>
            <person name="Kormanec J."/>
            <person name="Ruckert C."/>
        </authorList>
    </citation>
    <scope>NUCLEOTIDE SEQUENCE [LARGE SCALE GENOMIC DNA]</scope>
    <source>
        <strain evidence="1 2">CCM 3239</strain>
    </source>
</reference>